<dbReference type="GO" id="GO:0044774">
    <property type="term" value="P:mitotic DNA integrity checkpoint signaling"/>
    <property type="evidence" value="ECO:0007669"/>
    <property type="project" value="TreeGrafter"/>
</dbReference>
<dbReference type="GO" id="GO:0042800">
    <property type="term" value="F:histone H3K4 methyltransferase activity"/>
    <property type="evidence" value="ECO:0007669"/>
    <property type="project" value="TreeGrafter"/>
</dbReference>
<proteinExistence type="predicted"/>
<dbReference type="GO" id="GO:0044547">
    <property type="term" value="F:DNA topoisomerase binding"/>
    <property type="evidence" value="ECO:0007669"/>
    <property type="project" value="TreeGrafter"/>
</dbReference>
<reference evidence="1" key="1">
    <citation type="submission" date="2020-08" db="EMBL/GenBank/DDBJ databases">
        <title>Multicomponent nature underlies the extraordinary mechanical properties of spider dragline silk.</title>
        <authorList>
            <person name="Kono N."/>
            <person name="Nakamura H."/>
            <person name="Mori M."/>
            <person name="Yoshida Y."/>
            <person name="Ohtoshi R."/>
            <person name="Malay A.D."/>
            <person name="Moran D.A.P."/>
            <person name="Tomita M."/>
            <person name="Numata K."/>
            <person name="Arakawa K."/>
        </authorList>
    </citation>
    <scope>NUCLEOTIDE SEQUENCE</scope>
</reference>
<organism evidence="1 2">
    <name type="scientific">Trichonephila clavipes</name>
    <name type="common">Golden silk orbweaver</name>
    <name type="synonym">Nephila clavipes</name>
    <dbReference type="NCBI Taxonomy" id="2585209"/>
    <lineage>
        <taxon>Eukaryota</taxon>
        <taxon>Metazoa</taxon>
        <taxon>Ecdysozoa</taxon>
        <taxon>Arthropoda</taxon>
        <taxon>Chelicerata</taxon>
        <taxon>Arachnida</taxon>
        <taxon>Araneae</taxon>
        <taxon>Araneomorphae</taxon>
        <taxon>Entelegynae</taxon>
        <taxon>Araneoidea</taxon>
        <taxon>Nephilidae</taxon>
        <taxon>Trichonephila</taxon>
    </lineage>
</organism>
<protein>
    <submittedName>
        <fullName evidence="1">Histone-lysine N-methyltransferase SETMAR</fullName>
    </submittedName>
</protein>
<dbReference type="GO" id="GO:0046975">
    <property type="term" value="F:histone H3K36 methyltransferase activity"/>
    <property type="evidence" value="ECO:0007669"/>
    <property type="project" value="TreeGrafter"/>
</dbReference>
<gene>
    <name evidence="1" type="primary">NCL1_63243</name>
    <name evidence="1" type="ORF">TNCV_4646381</name>
</gene>
<dbReference type="GO" id="GO:0005634">
    <property type="term" value="C:nucleus"/>
    <property type="evidence" value="ECO:0007669"/>
    <property type="project" value="TreeGrafter"/>
</dbReference>
<dbReference type="EMBL" id="BMAU01021353">
    <property type="protein sequence ID" value="GFY19462.1"/>
    <property type="molecule type" value="Genomic_DNA"/>
</dbReference>
<keyword evidence="2" id="KW-1185">Reference proteome</keyword>
<evidence type="ECO:0000313" key="1">
    <source>
        <dbReference type="EMBL" id="GFY19462.1"/>
    </source>
</evidence>
<sequence>MVHERRFDWIIVCMSKMWNKYGIERKNGWFSKFCSGELSPQEIDRSGRPSKIDNDVLRFMLENNPHLTSQEIAEEFGIYHTIVGDHIKSSGFVLK</sequence>
<dbReference type="PANTHER" id="PTHR46060:SF2">
    <property type="entry name" value="HISTONE-LYSINE N-METHYLTRANSFERASE SETMAR"/>
    <property type="match status" value="1"/>
</dbReference>
<dbReference type="GO" id="GO:0003697">
    <property type="term" value="F:single-stranded DNA binding"/>
    <property type="evidence" value="ECO:0007669"/>
    <property type="project" value="TreeGrafter"/>
</dbReference>
<dbReference type="GO" id="GO:0003690">
    <property type="term" value="F:double-stranded DNA binding"/>
    <property type="evidence" value="ECO:0007669"/>
    <property type="project" value="TreeGrafter"/>
</dbReference>
<dbReference type="GO" id="GO:0006303">
    <property type="term" value="P:double-strand break repair via nonhomologous end joining"/>
    <property type="evidence" value="ECO:0007669"/>
    <property type="project" value="TreeGrafter"/>
</dbReference>
<evidence type="ECO:0000313" key="2">
    <source>
        <dbReference type="Proteomes" id="UP000887159"/>
    </source>
</evidence>
<dbReference type="GO" id="GO:0000014">
    <property type="term" value="F:single-stranded DNA endodeoxyribonuclease activity"/>
    <property type="evidence" value="ECO:0007669"/>
    <property type="project" value="TreeGrafter"/>
</dbReference>
<dbReference type="AlphaFoldDB" id="A0A8X6VI22"/>
<accession>A0A8X6VI22</accession>
<dbReference type="GO" id="GO:0000793">
    <property type="term" value="C:condensed chromosome"/>
    <property type="evidence" value="ECO:0007669"/>
    <property type="project" value="TreeGrafter"/>
</dbReference>
<dbReference type="Proteomes" id="UP000887159">
    <property type="component" value="Unassembled WGS sequence"/>
</dbReference>
<dbReference type="GO" id="GO:0015074">
    <property type="term" value="P:DNA integration"/>
    <property type="evidence" value="ECO:0007669"/>
    <property type="project" value="TreeGrafter"/>
</dbReference>
<dbReference type="GO" id="GO:0000729">
    <property type="term" value="P:DNA double-strand break processing"/>
    <property type="evidence" value="ECO:0007669"/>
    <property type="project" value="TreeGrafter"/>
</dbReference>
<dbReference type="InterPro" id="IPR052709">
    <property type="entry name" value="Transposase-MT_Hybrid"/>
</dbReference>
<comment type="caution">
    <text evidence="1">The sequence shown here is derived from an EMBL/GenBank/DDBJ whole genome shotgun (WGS) entry which is preliminary data.</text>
</comment>
<dbReference type="GO" id="GO:0035861">
    <property type="term" value="C:site of double-strand break"/>
    <property type="evidence" value="ECO:0007669"/>
    <property type="project" value="TreeGrafter"/>
</dbReference>
<dbReference type="PANTHER" id="PTHR46060">
    <property type="entry name" value="MARINER MOS1 TRANSPOSASE-LIKE PROTEIN"/>
    <property type="match status" value="1"/>
</dbReference>
<dbReference type="GO" id="GO:0031297">
    <property type="term" value="P:replication fork processing"/>
    <property type="evidence" value="ECO:0007669"/>
    <property type="project" value="TreeGrafter"/>
</dbReference>
<name>A0A8X6VI22_TRICX</name>